<evidence type="ECO:0000313" key="3">
    <source>
        <dbReference type="Proteomes" id="UP000276133"/>
    </source>
</evidence>
<dbReference type="GO" id="GO:0007165">
    <property type="term" value="P:signal transduction"/>
    <property type="evidence" value="ECO:0007669"/>
    <property type="project" value="InterPro"/>
</dbReference>
<dbReference type="Gene3D" id="1.10.287.160">
    <property type="entry name" value="HR1 repeat"/>
    <property type="match status" value="1"/>
</dbReference>
<dbReference type="InterPro" id="IPR011072">
    <property type="entry name" value="HR1_rho-bd"/>
</dbReference>
<dbReference type="Proteomes" id="UP000276133">
    <property type="component" value="Unassembled WGS sequence"/>
</dbReference>
<dbReference type="GO" id="GO:0051497">
    <property type="term" value="P:negative regulation of stress fiber assembly"/>
    <property type="evidence" value="ECO:0007669"/>
    <property type="project" value="TreeGrafter"/>
</dbReference>
<evidence type="ECO:0000313" key="2">
    <source>
        <dbReference type="EMBL" id="RNA32573.1"/>
    </source>
</evidence>
<dbReference type="InterPro" id="IPR004328">
    <property type="entry name" value="BRO1_dom"/>
</dbReference>
<dbReference type="Gene3D" id="1.25.40.280">
    <property type="entry name" value="alix/aip1 like domains"/>
    <property type="match status" value="1"/>
</dbReference>
<dbReference type="PROSITE" id="PS51180">
    <property type="entry name" value="BRO1"/>
    <property type="match status" value="1"/>
</dbReference>
<comment type="caution">
    <text evidence="2">The sequence shown here is derived from an EMBL/GenBank/DDBJ whole genome shotgun (WGS) entry which is preliminary data.</text>
</comment>
<gene>
    <name evidence="2" type="ORF">BpHYR1_038699</name>
</gene>
<dbReference type="STRING" id="10195.A0A3M7S9S7"/>
<feature type="domain" description="BRO1" evidence="1">
    <location>
        <begin position="227"/>
        <end position="577"/>
    </location>
</feature>
<dbReference type="PANTHER" id="PTHR23031">
    <property type="entry name" value="RHOPHILIN"/>
    <property type="match status" value="1"/>
</dbReference>
<dbReference type="EMBL" id="REGN01001783">
    <property type="protein sequence ID" value="RNA32573.1"/>
    <property type="molecule type" value="Genomic_DNA"/>
</dbReference>
<dbReference type="AlphaFoldDB" id="A0A3M7S9S7"/>
<reference evidence="2 3" key="1">
    <citation type="journal article" date="2018" name="Sci. Rep.">
        <title>Genomic signatures of local adaptation to the degree of environmental predictability in rotifers.</title>
        <authorList>
            <person name="Franch-Gras L."/>
            <person name="Hahn C."/>
            <person name="Garcia-Roger E.M."/>
            <person name="Carmona M.J."/>
            <person name="Serra M."/>
            <person name="Gomez A."/>
        </authorList>
    </citation>
    <scope>NUCLEOTIDE SEQUENCE [LARGE SCALE GENOMIC DNA]</scope>
    <source>
        <strain evidence="2">HYR1</strain>
    </source>
</reference>
<dbReference type="Pfam" id="PF03097">
    <property type="entry name" value="BRO1"/>
    <property type="match status" value="1"/>
</dbReference>
<sequence>MIGSDANCFLSDYEEPEQKYINQKKFESNRQKRSEINDLINKESRIKHGAINLLKVCCNDQTERNLRLEIAFSESNIKYLKDQLAEINCDLTLVKMKSTNTYKFNRQKFIYNRLDCQSNHTDSIASYSSSSSTSLHNLNSPGSRTIKQLIYSNNGNESSQSDLFVSELIPISIPTTINNSLSFSPSSSSSKSTPIHSAGFNTPLITNKSRSNHMYSLDEFLTKTADIMIYVNLKETSSSVNFGEGFRNFILSHYRENPNLFDEQIKKFNFFRQSSILLCSEPSEKSLTRLFEYYKCLNIVEKRFFQNSQCNQIHFTWYDSINGVESTQKSIQFEKASILFNCSALYSQLAAICCDISDQKLDDQMTYWLKAAGSVNYLNTNFSNSPSLDMSPFMLYLFYDIFLSQAYEIKAKMLLMTKNELDVYDIKHRFVSFVNCSKIYAHVAQIYEQISNKLSSNLPIKNYLPEIWYFLIKVKSLYCSGLSHYFAGLALTISELENISNLEQVQAKFDSLHDRTRIKSINVPITNLNEQTTINSPKNYFQKLFHDQQLLYSSKILGNKKRILLAKSHLRESTILQEEAIRQHSFCRKFSKDDYLHNILQHYHET</sequence>
<dbReference type="InterPro" id="IPR036274">
    <property type="entry name" value="HR1_rpt_sf"/>
</dbReference>
<proteinExistence type="predicted"/>
<dbReference type="SMART" id="SM01041">
    <property type="entry name" value="BRO1"/>
    <property type="match status" value="1"/>
</dbReference>
<dbReference type="InterPro" id="IPR047138">
    <property type="entry name" value="RHPN1_2"/>
</dbReference>
<name>A0A3M7S9S7_BRAPC</name>
<dbReference type="InterPro" id="IPR038499">
    <property type="entry name" value="BRO1_sf"/>
</dbReference>
<dbReference type="SMART" id="SM00742">
    <property type="entry name" value="Hr1"/>
    <property type="match status" value="1"/>
</dbReference>
<protein>
    <submittedName>
        <fullName evidence="2">Rhophilin-2 isoform X2</fullName>
    </submittedName>
</protein>
<keyword evidence="3" id="KW-1185">Reference proteome</keyword>
<evidence type="ECO:0000259" key="1">
    <source>
        <dbReference type="PROSITE" id="PS51180"/>
    </source>
</evidence>
<accession>A0A3M7S9S7</accession>
<dbReference type="SUPFAM" id="SSF46585">
    <property type="entry name" value="HR1 repeat"/>
    <property type="match status" value="1"/>
</dbReference>
<dbReference type="PANTHER" id="PTHR23031:SF15">
    <property type="entry name" value="LD12055P"/>
    <property type="match status" value="1"/>
</dbReference>
<dbReference type="OrthoDB" id="64867at2759"/>
<organism evidence="2 3">
    <name type="scientific">Brachionus plicatilis</name>
    <name type="common">Marine rotifer</name>
    <name type="synonym">Brachionus muelleri</name>
    <dbReference type="NCBI Taxonomy" id="10195"/>
    <lineage>
        <taxon>Eukaryota</taxon>
        <taxon>Metazoa</taxon>
        <taxon>Spiralia</taxon>
        <taxon>Gnathifera</taxon>
        <taxon>Rotifera</taxon>
        <taxon>Eurotatoria</taxon>
        <taxon>Monogononta</taxon>
        <taxon>Pseudotrocha</taxon>
        <taxon>Ploima</taxon>
        <taxon>Brachionidae</taxon>
        <taxon>Brachionus</taxon>
    </lineage>
</organism>